<dbReference type="EMBL" id="PXYT01000058">
    <property type="protein sequence ID" value="PSR25240.1"/>
    <property type="molecule type" value="Genomic_DNA"/>
</dbReference>
<evidence type="ECO:0000256" key="1">
    <source>
        <dbReference type="ARBA" id="ARBA00004370"/>
    </source>
</evidence>
<dbReference type="SUPFAM" id="SSF47928">
    <property type="entry name" value="N-terminal domain of the delta subunit of the F1F0-ATP synthase"/>
    <property type="match status" value="1"/>
</dbReference>
<proteinExistence type="inferred from homology"/>
<dbReference type="NCBIfam" id="NF004402">
    <property type="entry name" value="PRK05758.2-2"/>
    <property type="match status" value="1"/>
</dbReference>
<evidence type="ECO:0000256" key="7">
    <source>
        <dbReference type="HAMAP-Rule" id="MF_01416"/>
    </source>
</evidence>
<dbReference type="GO" id="GO:0046933">
    <property type="term" value="F:proton-transporting ATP synthase activity, rotational mechanism"/>
    <property type="evidence" value="ECO:0007669"/>
    <property type="project" value="UniProtKB-UniRule"/>
</dbReference>
<dbReference type="GO" id="GO:0045259">
    <property type="term" value="C:proton-transporting ATP synthase complex"/>
    <property type="evidence" value="ECO:0007669"/>
    <property type="project" value="UniProtKB-KW"/>
</dbReference>
<dbReference type="InterPro" id="IPR000711">
    <property type="entry name" value="ATPase_OSCP/dsu"/>
</dbReference>
<evidence type="ECO:0000256" key="3">
    <source>
        <dbReference type="ARBA" id="ARBA00022781"/>
    </source>
</evidence>
<evidence type="ECO:0000313" key="8">
    <source>
        <dbReference type="EMBL" id="PSR25240.1"/>
    </source>
</evidence>
<comment type="caution">
    <text evidence="8">The sequence shown here is derived from an EMBL/GenBank/DDBJ whole genome shotgun (WGS) entry which is preliminary data.</text>
</comment>
<comment type="subcellular location">
    <subcellularLocation>
        <location evidence="7">Cell membrane</location>
        <topology evidence="7">Peripheral membrane protein</topology>
    </subcellularLocation>
    <subcellularLocation>
        <location evidence="1">Membrane</location>
    </subcellularLocation>
</comment>
<dbReference type="AlphaFoldDB" id="A0A2T2WSN0"/>
<dbReference type="PANTHER" id="PTHR11910">
    <property type="entry name" value="ATP SYNTHASE DELTA CHAIN"/>
    <property type="match status" value="1"/>
</dbReference>
<comment type="function">
    <text evidence="7">F(1)F(0) ATP synthase produces ATP from ADP in the presence of a proton or sodium gradient. F-type ATPases consist of two structural domains, F(1) containing the extramembraneous catalytic core and F(0) containing the membrane proton channel, linked together by a central stalk and a peripheral stalk. During catalysis, ATP synthesis in the catalytic domain of F(1) is coupled via a rotary mechanism of the central stalk subunits to proton translocation.</text>
</comment>
<dbReference type="PRINTS" id="PR00125">
    <property type="entry name" value="ATPASEDELTA"/>
</dbReference>
<evidence type="ECO:0000256" key="2">
    <source>
        <dbReference type="ARBA" id="ARBA00022448"/>
    </source>
</evidence>
<name>A0A2T2WSN0_9FIRM</name>
<keyword evidence="7" id="KW-1003">Cell membrane</keyword>
<keyword evidence="2 7" id="KW-0813">Transport</keyword>
<reference evidence="8 9" key="1">
    <citation type="journal article" date="2014" name="BMC Genomics">
        <title>Comparison of environmental and isolate Sulfobacillus genomes reveals diverse carbon, sulfur, nitrogen, and hydrogen metabolisms.</title>
        <authorList>
            <person name="Justice N.B."/>
            <person name="Norman A."/>
            <person name="Brown C.T."/>
            <person name="Singh A."/>
            <person name="Thomas B.C."/>
            <person name="Banfield J.F."/>
        </authorList>
    </citation>
    <scope>NUCLEOTIDE SEQUENCE [LARGE SCALE GENOMIC DNA]</scope>
    <source>
        <strain evidence="8">AMDSBA1</strain>
    </source>
</reference>
<dbReference type="Proteomes" id="UP000242699">
    <property type="component" value="Unassembled WGS sequence"/>
</dbReference>
<keyword evidence="7" id="KW-0139">CF(1)</keyword>
<dbReference type="Gene3D" id="1.10.520.20">
    <property type="entry name" value="N-terminal domain of the delta subunit of the F1F0-ATP synthase"/>
    <property type="match status" value="1"/>
</dbReference>
<dbReference type="NCBIfam" id="TIGR01145">
    <property type="entry name" value="ATP_synt_delta"/>
    <property type="match status" value="1"/>
</dbReference>
<evidence type="ECO:0000256" key="4">
    <source>
        <dbReference type="ARBA" id="ARBA00023065"/>
    </source>
</evidence>
<keyword evidence="4 7" id="KW-0406">Ion transport</keyword>
<comment type="similarity">
    <text evidence="7">Belongs to the ATPase delta chain family.</text>
</comment>
<evidence type="ECO:0000256" key="6">
    <source>
        <dbReference type="ARBA" id="ARBA00023310"/>
    </source>
</evidence>
<evidence type="ECO:0000313" key="9">
    <source>
        <dbReference type="Proteomes" id="UP000242699"/>
    </source>
</evidence>
<dbReference type="Pfam" id="PF00213">
    <property type="entry name" value="OSCP"/>
    <property type="match status" value="1"/>
</dbReference>
<accession>A0A2T2WSN0</accession>
<organism evidence="8 9">
    <name type="scientific">Sulfobacillus benefaciens</name>
    <dbReference type="NCBI Taxonomy" id="453960"/>
    <lineage>
        <taxon>Bacteria</taxon>
        <taxon>Bacillati</taxon>
        <taxon>Bacillota</taxon>
        <taxon>Clostridia</taxon>
        <taxon>Eubacteriales</taxon>
        <taxon>Clostridiales Family XVII. Incertae Sedis</taxon>
        <taxon>Sulfobacillus</taxon>
    </lineage>
</organism>
<sequence>MIDQRAVKPYAKALFELAKDNRLVDRIGADLDFVTSVIRESQELQRFLSHPQVSNQAKKETLARLLENSVHPLFLQFVYLVVDKGREYLLAGICDEFNKLVEADRGIVEVRVDSAVPLTPEQEARFAERLGQTMGKEVRILAHVNPSLIGGARIMIGDRVLDGSVLRRMEILAERLRGNQGGVVLEH</sequence>
<dbReference type="HAMAP" id="MF_01416">
    <property type="entry name" value="ATP_synth_delta_bact"/>
    <property type="match status" value="1"/>
</dbReference>
<comment type="function">
    <text evidence="7">This protein is part of the stalk that links CF(0) to CF(1). It either transmits conformational changes from CF(0) to CF(1) or is implicated in proton conduction.</text>
</comment>
<dbReference type="GO" id="GO:0005886">
    <property type="term" value="C:plasma membrane"/>
    <property type="evidence" value="ECO:0007669"/>
    <property type="project" value="UniProtKB-SubCell"/>
</dbReference>
<dbReference type="InterPro" id="IPR026015">
    <property type="entry name" value="ATP_synth_OSCP/delta_N_sf"/>
</dbReference>
<evidence type="ECO:0000256" key="5">
    <source>
        <dbReference type="ARBA" id="ARBA00023136"/>
    </source>
</evidence>
<gene>
    <name evidence="7" type="primary">atpH</name>
    <name evidence="8" type="ORF">C7B43_17285</name>
</gene>
<keyword evidence="6 7" id="KW-0066">ATP synthesis</keyword>
<protein>
    <recommendedName>
        <fullName evidence="7">ATP synthase subunit delta</fullName>
    </recommendedName>
    <alternativeName>
        <fullName evidence="7">ATP synthase F(1) sector subunit delta</fullName>
    </alternativeName>
    <alternativeName>
        <fullName evidence="7">F-type ATPase subunit delta</fullName>
        <shortName evidence="7">F-ATPase subunit delta</shortName>
    </alternativeName>
</protein>
<keyword evidence="5 7" id="KW-0472">Membrane</keyword>
<keyword evidence="3 7" id="KW-0375">Hydrogen ion transport</keyword>